<comment type="similarity">
    <text evidence="7">Belongs to the UvrC family.</text>
</comment>
<dbReference type="STRING" id="1235990.BMSBPS_0334"/>
<evidence type="ECO:0000313" key="12">
    <source>
        <dbReference type="Proteomes" id="UP000016900"/>
    </source>
</evidence>
<dbReference type="InterPro" id="IPR047296">
    <property type="entry name" value="GIY-YIG_UvrC_Cho"/>
</dbReference>
<dbReference type="PROSITE" id="PS50151">
    <property type="entry name" value="UVR"/>
    <property type="match status" value="1"/>
</dbReference>
<accession>U3U6T2</accession>
<dbReference type="GO" id="GO:0009380">
    <property type="term" value="C:excinuclease repair complex"/>
    <property type="evidence" value="ECO:0007669"/>
    <property type="project" value="InterPro"/>
</dbReference>
<dbReference type="FunFam" id="3.30.420.340:FF:000001">
    <property type="entry name" value="UvrABC system protein C"/>
    <property type="match status" value="1"/>
</dbReference>
<dbReference type="Proteomes" id="UP000016900">
    <property type="component" value="Chromosome"/>
</dbReference>
<protein>
    <recommendedName>
        <fullName evidence="7">UvrABC system protein C</fullName>
        <shortName evidence="7">Protein UvrC</shortName>
    </recommendedName>
    <alternativeName>
        <fullName evidence="7">Excinuclease ABC subunit C</fullName>
    </alternativeName>
</protein>
<evidence type="ECO:0000256" key="3">
    <source>
        <dbReference type="ARBA" id="ARBA00022769"/>
    </source>
</evidence>
<keyword evidence="5 7" id="KW-0234">DNA repair</keyword>
<dbReference type="InterPro" id="IPR001162">
    <property type="entry name" value="UvrC_RNase_H_dom"/>
</dbReference>
<dbReference type="PATRIC" id="fig|1235990.3.peg.696"/>
<proteinExistence type="inferred from homology"/>
<evidence type="ECO:0000259" key="8">
    <source>
        <dbReference type="PROSITE" id="PS50151"/>
    </source>
</evidence>
<evidence type="ECO:0000256" key="1">
    <source>
        <dbReference type="ARBA" id="ARBA00022490"/>
    </source>
</evidence>
<keyword evidence="2 7" id="KW-0227">DNA damage</keyword>
<dbReference type="Pfam" id="PF02151">
    <property type="entry name" value="UVR"/>
    <property type="match status" value="1"/>
</dbReference>
<evidence type="ECO:0000259" key="9">
    <source>
        <dbReference type="PROSITE" id="PS50164"/>
    </source>
</evidence>
<evidence type="ECO:0000256" key="2">
    <source>
        <dbReference type="ARBA" id="ARBA00022763"/>
    </source>
</evidence>
<dbReference type="AlphaFoldDB" id="U3U6T2"/>
<evidence type="ECO:0000313" key="11">
    <source>
        <dbReference type="EMBL" id="BAO00670.1"/>
    </source>
</evidence>
<dbReference type="GO" id="GO:0006289">
    <property type="term" value="P:nucleotide-excision repair"/>
    <property type="evidence" value="ECO:0007669"/>
    <property type="project" value="UniProtKB-UniRule"/>
</dbReference>
<feature type="domain" description="UVR" evidence="8">
    <location>
        <begin position="204"/>
        <end position="239"/>
    </location>
</feature>
<dbReference type="Pfam" id="PF01541">
    <property type="entry name" value="GIY-YIG"/>
    <property type="match status" value="1"/>
</dbReference>
<dbReference type="GO" id="GO:0005737">
    <property type="term" value="C:cytoplasm"/>
    <property type="evidence" value="ECO:0007669"/>
    <property type="project" value="UniProtKB-SubCell"/>
</dbReference>
<dbReference type="Gene3D" id="3.40.1440.10">
    <property type="entry name" value="GIY-YIG endonuclease"/>
    <property type="match status" value="1"/>
</dbReference>
<dbReference type="Gene3D" id="3.30.420.340">
    <property type="entry name" value="UvrC, RNAse H endonuclease domain"/>
    <property type="match status" value="1"/>
</dbReference>
<dbReference type="InterPro" id="IPR004791">
    <property type="entry name" value="UvrC"/>
</dbReference>
<comment type="function">
    <text evidence="7">The UvrABC repair system catalyzes the recognition and processing of DNA lesions. UvrC both incises the 5' and 3' sides of the lesion. The N-terminal half is responsible for the 3' incision and the C-terminal half is responsible for the 5' incision.</text>
</comment>
<reference evidence="11 12" key="1">
    <citation type="submission" date="2012-10" db="EMBL/GenBank/DDBJ databases">
        <title>Genome sequence of the symbiont of the pentatomidae stink bug Halyomorpha halys.</title>
        <authorList>
            <person name="Kobayashi H."/>
            <person name="Fujii-Muramatsu R."/>
            <person name="Takeishi K."/>
            <person name="Noda H."/>
        </authorList>
    </citation>
    <scope>NUCLEOTIDE SEQUENCE [LARGE SCALE GENOMIC DNA]</scope>
</reference>
<dbReference type="eggNOG" id="COG0322">
    <property type="taxonomic scope" value="Bacteria"/>
</dbReference>
<dbReference type="GO" id="GO:0003677">
    <property type="term" value="F:DNA binding"/>
    <property type="evidence" value="ECO:0007669"/>
    <property type="project" value="UniProtKB-UniRule"/>
</dbReference>
<keyword evidence="12" id="KW-1185">Reference proteome</keyword>
<evidence type="ECO:0000256" key="6">
    <source>
        <dbReference type="ARBA" id="ARBA00023236"/>
    </source>
</evidence>
<dbReference type="Gene3D" id="1.10.150.20">
    <property type="entry name" value="5' to 3' exonuclease, C-terminal subdomain"/>
    <property type="match status" value="1"/>
</dbReference>
<dbReference type="InterPro" id="IPR000305">
    <property type="entry name" value="GIY-YIG_endonuc"/>
</dbReference>
<keyword evidence="6 7" id="KW-0742">SOS response</keyword>
<evidence type="ECO:0000256" key="4">
    <source>
        <dbReference type="ARBA" id="ARBA00022881"/>
    </source>
</evidence>
<dbReference type="InterPro" id="IPR036876">
    <property type="entry name" value="UVR_dom_sf"/>
</dbReference>
<dbReference type="PROSITE" id="PS50164">
    <property type="entry name" value="GIY_YIG"/>
    <property type="match status" value="1"/>
</dbReference>
<dbReference type="PROSITE" id="PS50165">
    <property type="entry name" value="UVRC"/>
    <property type="match status" value="1"/>
</dbReference>
<dbReference type="SUPFAM" id="SSF46600">
    <property type="entry name" value="C-terminal UvrC-binding domain of UvrB"/>
    <property type="match status" value="1"/>
</dbReference>
<dbReference type="Gene3D" id="4.10.860.10">
    <property type="entry name" value="UVR domain"/>
    <property type="match status" value="1"/>
</dbReference>
<dbReference type="InterPro" id="IPR001943">
    <property type="entry name" value="UVR_dom"/>
</dbReference>
<dbReference type="NCBIfam" id="TIGR00194">
    <property type="entry name" value="uvrC"/>
    <property type="match status" value="1"/>
</dbReference>
<feature type="domain" description="UvrC family homology region profile" evidence="10">
    <location>
        <begin position="254"/>
        <end position="483"/>
    </location>
</feature>
<dbReference type="GO" id="GO:0009432">
    <property type="term" value="P:SOS response"/>
    <property type="evidence" value="ECO:0007669"/>
    <property type="project" value="UniProtKB-UniRule"/>
</dbReference>
<dbReference type="InterPro" id="IPR050066">
    <property type="entry name" value="UvrABC_protein_C"/>
</dbReference>
<organism evidence="11 12">
    <name type="scientific">Candidatus Pantoea carbekii</name>
    <dbReference type="NCBI Taxonomy" id="1235990"/>
    <lineage>
        <taxon>Bacteria</taxon>
        <taxon>Pseudomonadati</taxon>
        <taxon>Pseudomonadota</taxon>
        <taxon>Gammaproteobacteria</taxon>
        <taxon>Enterobacterales</taxon>
        <taxon>Erwiniaceae</taxon>
        <taxon>Pantoea</taxon>
    </lineage>
</organism>
<comment type="subcellular location">
    <subcellularLocation>
        <location evidence="7">Cytoplasm</location>
    </subcellularLocation>
</comment>
<dbReference type="SUPFAM" id="SSF82771">
    <property type="entry name" value="GIY-YIG endonuclease"/>
    <property type="match status" value="1"/>
</dbReference>
<dbReference type="FunFam" id="3.40.1440.10:FF:000001">
    <property type="entry name" value="UvrABC system protein C"/>
    <property type="match status" value="1"/>
</dbReference>
<dbReference type="HAMAP" id="MF_00203">
    <property type="entry name" value="UvrC"/>
    <property type="match status" value="1"/>
</dbReference>
<dbReference type="InterPro" id="IPR010994">
    <property type="entry name" value="RuvA_2-like"/>
</dbReference>
<keyword evidence="1 7" id="KW-0963">Cytoplasm</keyword>
<comment type="subunit">
    <text evidence="7">Interacts with UvrB in an incision complex.</text>
</comment>
<keyword evidence="4 7" id="KW-0267">Excision nuclease</keyword>
<dbReference type="CDD" id="cd10434">
    <property type="entry name" value="GIY-YIG_UvrC_Cho"/>
    <property type="match status" value="1"/>
</dbReference>
<name>U3U6T2_9GAMM</name>
<dbReference type="KEGG" id="hhs:HHS_07000"/>
<dbReference type="Pfam" id="PF08459">
    <property type="entry name" value="UvrC_RNaseH_dom"/>
    <property type="match status" value="1"/>
</dbReference>
<dbReference type="SMART" id="SM00465">
    <property type="entry name" value="GIYc"/>
    <property type="match status" value="1"/>
</dbReference>
<dbReference type="SUPFAM" id="SSF47781">
    <property type="entry name" value="RuvA domain 2-like"/>
    <property type="match status" value="1"/>
</dbReference>
<dbReference type="PANTHER" id="PTHR30562:SF1">
    <property type="entry name" value="UVRABC SYSTEM PROTEIN C"/>
    <property type="match status" value="1"/>
</dbReference>
<dbReference type="OrthoDB" id="9804933at2"/>
<dbReference type="Pfam" id="PF14520">
    <property type="entry name" value="HHH_5"/>
    <property type="match status" value="1"/>
</dbReference>
<evidence type="ECO:0000256" key="7">
    <source>
        <dbReference type="HAMAP-Rule" id="MF_00203"/>
    </source>
</evidence>
<sequence>MNDSFDFKTFLSNVTNQMGVYRMYDKIGTVIYVGKSKNLKKRLSTYFYTQVDNKRIEVLVKNIQNIDVTVTHTEIEALLLEHNYIKLYKPRYNILLRDDKSYPYIFLSNDQHPRLSIHYRKKHLKGEYFGPFPNTSAVRKTLNFVQQIFAIRLCENSVYRNRSRPCLQYQIGRCLGPCIDGLVSQEEYIQQIDYVRLFLYGKDDQIIAHLLKRMHMYSSTLHFEEAARLRDQIQALSHITEKQFVSNQCINIDVISVAYDCGVMCLHILFIREGKILGSRSYFSKLLDNELNNVVHTFISQLYLQGDSNLQSNDIDHLPTDILLDFNLTQRYLLINRIKHLLGRKINIQVKPSGNNANYLKLARTNSVSALKSYLAKYFTIQKRLVEMSTFFKIAAIKRIECFDVSHNNGQQTIASCIVFDEKGPLRSAYRRYNIVNITPGDDCAAIEQALNRRYNKIKVNNIPDVIIIDGGKSQFSKAKQTFNKLNIFRDKGHPFLIAVAKARNRNGKKGLETLFFEAKPKGLCLPCHSSVLHLIQYIRDQAHQHAISGHRKKQEKVKNSSLLEKIKGIGPKRRQYLLKHMGGLRLLMSASIEDIAQVPTISLALAKRIHTSFKS</sequence>
<keyword evidence="3 7" id="KW-0228">DNA excision</keyword>
<dbReference type="EMBL" id="AP012554">
    <property type="protein sequence ID" value="BAO00670.1"/>
    <property type="molecule type" value="Genomic_DNA"/>
</dbReference>
<dbReference type="GO" id="GO:0009381">
    <property type="term" value="F:excinuclease ABC activity"/>
    <property type="evidence" value="ECO:0007669"/>
    <property type="project" value="UniProtKB-UniRule"/>
</dbReference>
<evidence type="ECO:0000259" key="10">
    <source>
        <dbReference type="PROSITE" id="PS50165"/>
    </source>
</evidence>
<dbReference type="PANTHER" id="PTHR30562">
    <property type="entry name" value="UVRC/OXIDOREDUCTASE"/>
    <property type="match status" value="1"/>
</dbReference>
<dbReference type="Pfam" id="PF22920">
    <property type="entry name" value="UvrC_RNaseH"/>
    <property type="match status" value="1"/>
</dbReference>
<gene>
    <name evidence="7 11" type="primary">uvrC</name>
    <name evidence="11" type="ORF">HHS_07000</name>
</gene>
<dbReference type="InterPro" id="IPR038476">
    <property type="entry name" value="UvrC_RNase_H_dom_sf"/>
</dbReference>
<feature type="domain" description="GIY-YIG" evidence="9">
    <location>
        <begin position="16"/>
        <end position="94"/>
    </location>
</feature>
<dbReference type="InterPro" id="IPR035901">
    <property type="entry name" value="GIY-YIG_endonuc_sf"/>
</dbReference>
<evidence type="ECO:0000256" key="5">
    <source>
        <dbReference type="ARBA" id="ARBA00023204"/>
    </source>
</evidence>